<sequence length="133" mass="15421">MFEKIGEAAKYASIEHKDGEEYDENVVDIKAKMYIFESKNWQPVGLVSVRLNDSLTEADPYSRLIIRLNETHRLMVNSRISSNTACDKMQEDQIKLTIIDHETSKPKIICIKTKKADIFFKELISRIEARKIT</sequence>
<accession>A0A6G3MLK3</accession>
<dbReference type="EMBL" id="GHBP01013307">
    <property type="protein sequence ID" value="NDJ94938.1"/>
    <property type="molecule type" value="Transcribed_RNA"/>
</dbReference>
<dbReference type="PROSITE" id="PS50196">
    <property type="entry name" value="RANBD1"/>
    <property type="match status" value="1"/>
</dbReference>
<dbReference type="AlphaFoldDB" id="A0A6G3MLK3"/>
<protein>
    <submittedName>
        <fullName evidence="2">Ran-binding protein 3 (Trinotate prediction)</fullName>
    </submittedName>
</protein>
<dbReference type="Pfam" id="PF00638">
    <property type="entry name" value="Ran_BP1"/>
    <property type="match status" value="1"/>
</dbReference>
<proteinExistence type="predicted"/>
<name>A0A6G3MLK3_HENSL</name>
<feature type="domain" description="RanBD1" evidence="1">
    <location>
        <begin position="1"/>
        <end position="83"/>
    </location>
</feature>
<dbReference type="InterPro" id="IPR011993">
    <property type="entry name" value="PH-like_dom_sf"/>
</dbReference>
<organism evidence="2">
    <name type="scientific">Henneguya salminicola</name>
    <name type="common">Myxosporean</name>
    <dbReference type="NCBI Taxonomy" id="69463"/>
    <lineage>
        <taxon>Eukaryota</taxon>
        <taxon>Metazoa</taxon>
        <taxon>Cnidaria</taxon>
        <taxon>Myxozoa</taxon>
        <taxon>Myxosporea</taxon>
        <taxon>Bivalvulida</taxon>
        <taxon>Platysporina</taxon>
        <taxon>Myxobolidae</taxon>
        <taxon>Henneguya</taxon>
    </lineage>
</organism>
<evidence type="ECO:0000313" key="2">
    <source>
        <dbReference type="EMBL" id="NDJ94938.1"/>
    </source>
</evidence>
<dbReference type="SUPFAM" id="SSF50729">
    <property type="entry name" value="PH domain-like"/>
    <property type="match status" value="1"/>
</dbReference>
<dbReference type="Gene3D" id="2.30.29.30">
    <property type="entry name" value="Pleckstrin-homology domain (PH domain)/Phosphotyrosine-binding domain (PTB)"/>
    <property type="match status" value="1"/>
</dbReference>
<dbReference type="SMART" id="SM00160">
    <property type="entry name" value="RanBD"/>
    <property type="match status" value="1"/>
</dbReference>
<dbReference type="InterPro" id="IPR000156">
    <property type="entry name" value="Ran_bind_dom"/>
</dbReference>
<reference evidence="2" key="1">
    <citation type="submission" date="2018-11" db="EMBL/GenBank/DDBJ databases">
        <title>Henneguya salminicola genome and transcriptome.</title>
        <authorList>
            <person name="Yahalomi D."/>
            <person name="Atkinson S.D."/>
            <person name="Neuhof M."/>
            <person name="Chang E.S."/>
            <person name="Philippe H."/>
            <person name="Cartwright P."/>
            <person name="Bartholomew J.L."/>
            <person name="Huchon D."/>
        </authorList>
    </citation>
    <scope>NUCLEOTIDE SEQUENCE</scope>
    <source>
        <strain evidence="2">Hz1</strain>
        <tissue evidence="2">Whole</tissue>
    </source>
</reference>
<evidence type="ECO:0000259" key="1">
    <source>
        <dbReference type="PROSITE" id="PS50196"/>
    </source>
</evidence>